<evidence type="ECO:0000313" key="2">
    <source>
        <dbReference type="Proteomes" id="UP000003882"/>
    </source>
</evidence>
<dbReference type="AlphaFoldDB" id="B6XVB0"/>
<reference evidence="1 2" key="2">
    <citation type="submission" date="2008-10" db="EMBL/GenBank/DDBJ databases">
        <authorList>
            <person name="Fulton L."/>
            <person name="Clifton S."/>
            <person name="Fulton B."/>
            <person name="Xu J."/>
            <person name="Minx P."/>
            <person name="Pepin K.H."/>
            <person name="Johnson M."/>
            <person name="Bhonagiri V."/>
            <person name="Nash W.E."/>
            <person name="Mardis E.R."/>
            <person name="Wilson R.K."/>
        </authorList>
    </citation>
    <scope>NUCLEOTIDE SEQUENCE [LARGE SCALE GENOMIC DNA]</scope>
    <source>
        <strain evidence="1 2">DSM 16992</strain>
    </source>
</reference>
<proteinExistence type="predicted"/>
<dbReference type="EMBL" id="ABXY01000016">
    <property type="protein sequence ID" value="EEB21310.1"/>
    <property type="molecule type" value="Genomic_DNA"/>
</dbReference>
<sequence>MIVIIAMIAVPAVAMFTALICNGDYGKHCDYRFAVMRQTY</sequence>
<reference evidence="1 2" key="1">
    <citation type="submission" date="2008-10" db="EMBL/GenBank/DDBJ databases">
        <title>Draft genome sequence of Bifidobacterium catenulatum (DSM 16992).</title>
        <authorList>
            <person name="Sudarsanam P."/>
            <person name="Ley R."/>
            <person name="Guruge J."/>
            <person name="Turnbaugh P.J."/>
            <person name="Mahowald M."/>
            <person name="Liep D."/>
            <person name="Gordon J."/>
        </authorList>
    </citation>
    <scope>NUCLEOTIDE SEQUENCE [LARGE SCALE GENOMIC DNA]</scope>
    <source>
        <strain evidence="1 2">DSM 16992</strain>
    </source>
</reference>
<organism evidence="1 2">
    <name type="scientific">Bifidobacterium catenulatum DSM 16992 = JCM 1194 = LMG 11043</name>
    <dbReference type="NCBI Taxonomy" id="566552"/>
    <lineage>
        <taxon>Bacteria</taxon>
        <taxon>Bacillati</taxon>
        <taxon>Actinomycetota</taxon>
        <taxon>Actinomycetes</taxon>
        <taxon>Bifidobacteriales</taxon>
        <taxon>Bifidobacteriaceae</taxon>
        <taxon>Bifidobacterium</taxon>
    </lineage>
</organism>
<name>B6XVB0_9BIFI</name>
<dbReference type="Proteomes" id="UP000003882">
    <property type="component" value="Unassembled WGS sequence"/>
</dbReference>
<accession>B6XVB0</accession>
<gene>
    <name evidence="1" type="ORF">BIFCAT_01139</name>
</gene>
<evidence type="ECO:0000313" key="1">
    <source>
        <dbReference type="EMBL" id="EEB21310.1"/>
    </source>
</evidence>
<protein>
    <submittedName>
        <fullName evidence="1">Uncharacterized protein</fullName>
    </submittedName>
</protein>
<comment type="caution">
    <text evidence="1">The sequence shown here is derived from an EMBL/GenBank/DDBJ whole genome shotgun (WGS) entry which is preliminary data.</text>
</comment>